<keyword evidence="7" id="KW-0175">Coiled coil</keyword>
<feature type="compositionally biased region" description="Low complexity" evidence="8">
    <location>
        <begin position="318"/>
        <end position="332"/>
    </location>
</feature>
<evidence type="ECO:0000259" key="10">
    <source>
        <dbReference type="PROSITE" id="PS51698"/>
    </source>
</evidence>
<dbReference type="GO" id="GO:0061630">
    <property type="term" value="F:ubiquitin protein ligase activity"/>
    <property type="evidence" value="ECO:0007669"/>
    <property type="project" value="UniProtKB-EC"/>
</dbReference>
<name>A0A834L7V7_RHOSS</name>
<dbReference type="Proteomes" id="UP000626092">
    <property type="component" value="Unassembled WGS sequence"/>
</dbReference>
<accession>A0A834L7V7</accession>
<dbReference type="PROSITE" id="PS51698">
    <property type="entry name" value="U_BOX"/>
    <property type="match status" value="1"/>
</dbReference>
<feature type="coiled-coil region" evidence="7">
    <location>
        <begin position="347"/>
        <end position="479"/>
    </location>
</feature>
<dbReference type="SUPFAM" id="SSF56112">
    <property type="entry name" value="Protein kinase-like (PK-like)"/>
    <property type="match status" value="1"/>
</dbReference>
<evidence type="ECO:0000256" key="3">
    <source>
        <dbReference type="ARBA" id="ARBA00004906"/>
    </source>
</evidence>
<dbReference type="PANTHER" id="PTHR45647:SF43">
    <property type="entry name" value="OS10G0100500 PROTEIN"/>
    <property type="match status" value="1"/>
</dbReference>
<dbReference type="SUPFAM" id="SSF57850">
    <property type="entry name" value="RING/U-box"/>
    <property type="match status" value="1"/>
</dbReference>
<keyword evidence="5" id="KW-0808">Transferase</keyword>
<comment type="function">
    <text evidence="2">Functions as an E3 ubiquitin ligase.</text>
</comment>
<dbReference type="InterPro" id="IPR001245">
    <property type="entry name" value="Ser-Thr/Tyr_kinase_cat_dom"/>
</dbReference>
<evidence type="ECO:0000259" key="9">
    <source>
        <dbReference type="PROSITE" id="PS50011"/>
    </source>
</evidence>
<feature type="region of interest" description="Disordered" evidence="8">
    <location>
        <begin position="317"/>
        <end position="344"/>
    </location>
</feature>
<dbReference type="GO" id="GO:0005524">
    <property type="term" value="F:ATP binding"/>
    <property type="evidence" value="ECO:0007669"/>
    <property type="project" value="InterPro"/>
</dbReference>
<evidence type="ECO:0000256" key="1">
    <source>
        <dbReference type="ARBA" id="ARBA00000900"/>
    </source>
</evidence>
<dbReference type="Pfam" id="PF07714">
    <property type="entry name" value="PK_Tyr_Ser-Thr"/>
    <property type="match status" value="1"/>
</dbReference>
<dbReference type="OrthoDB" id="4062651at2759"/>
<organism evidence="11 12">
    <name type="scientific">Rhododendron simsii</name>
    <name type="common">Sims's rhododendron</name>
    <dbReference type="NCBI Taxonomy" id="118357"/>
    <lineage>
        <taxon>Eukaryota</taxon>
        <taxon>Viridiplantae</taxon>
        <taxon>Streptophyta</taxon>
        <taxon>Embryophyta</taxon>
        <taxon>Tracheophyta</taxon>
        <taxon>Spermatophyta</taxon>
        <taxon>Magnoliopsida</taxon>
        <taxon>eudicotyledons</taxon>
        <taxon>Gunneridae</taxon>
        <taxon>Pentapetalae</taxon>
        <taxon>asterids</taxon>
        <taxon>Ericales</taxon>
        <taxon>Ericaceae</taxon>
        <taxon>Ericoideae</taxon>
        <taxon>Rhodoreae</taxon>
        <taxon>Rhododendron</taxon>
    </lineage>
</organism>
<dbReference type="PROSITE" id="PS50011">
    <property type="entry name" value="PROTEIN_KINASE_DOM"/>
    <property type="match status" value="1"/>
</dbReference>
<dbReference type="InterPro" id="IPR051348">
    <property type="entry name" value="U-box_ubiquitin_ligases"/>
</dbReference>
<comment type="caution">
    <text evidence="11">The sequence shown here is derived from an EMBL/GenBank/DDBJ whole genome shotgun (WGS) entry which is preliminary data.</text>
</comment>
<dbReference type="GO" id="GO:0004672">
    <property type="term" value="F:protein kinase activity"/>
    <property type="evidence" value="ECO:0007669"/>
    <property type="project" value="InterPro"/>
</dbReference>
<keyword evidence="6" id="KW-0833">Ubl conjugation pathway</keyword>
<dbReference type="EC" id="2.3.2.27" evidence="4"/>
<dbReference type="PANTHER" id="PTHR45647">
    <property type="entry name" value="OS02G0152300 PROTEIN"/>
    <property type="match status" value="1"/>
</dbReference>
<dbReference type="InterPro" id="IPR011009">
    <property type="entry name" value="Kinase-like_dom_sf"/>
</dbReference>
<sequence>MELLSPAFPPDRFSGFSPPEGFRQGFVRTSLTATFQVPEIDEESGSDGGVVHVAVGKSVGKAVALLSWTLRRGKATGKSSKHRSGNCIQEGGESADAKTSIQLLEHMQSIKDPIANSMEFGLRFVELVQLNGIEHMQEAIPSCLKDKLLLIGMLVESRGESDCSCLLVGSWKTIPIQVKASILVTEASQVEKGIVDLVNKHGIRKLVIGAVPENCMKVKAGSSKANYAAKNAPSFCEIQCVNKGKHLWTREACEGSSFGNGEVAFNPECLQPSSGGSIICAEVRNEDQAEAVPTEVLSTPTLLSSINRLSPPYFHRFSSSSSTSSSSGYTSSAEQMVSSDSATKVDEESLHAQLTEIQREAEASRDEALQEFLKCKNLEAEAVEAISKVKALESARAHEIKLRKEAEDALEMTIQEQEKLNDEREEVSRELQRTMRNIALLDSRAQEANRRREEASGELKTLQSSISALRHEKQKIRRQKMEATRWLDCWKSRGQAGGATYNGLIGFTEGSPEVQVLGKLQHPHLVTLIGVCPEAWSLVYEYFPNGSLQDCLFKRNNICSLNWKIRAKIIAEISSALLFLHSCEPEDIVHGNLKPENVLLGSDLSCKLCDFAISRLMPEETLRCPSFRRDTELKGALSYTDPESHRTGSLSTKSDIYSFGLIVLQLLTGRDPVGLAGEVRKAVSFGKLTTVLDSSAGDWPNFVSKKLVYLGLQCCELNSRDRPELTPSLVGELERLHTSEERPVPSFFLCPILQEIMHDPQVAADGFTYERDALVGWLENGRETSPMTNLKLDHLHLTPNHALRHAIQDWLCKS</sequence>
<reference evidence="11" key="1">
    <citation type="submission" date="2019-11" db="EMBL/GenBank/DDBJ databases">
        <authorList>
            <person name="Liu Y."/>
            <person name="Hou J."/>
            <person name="Li T.-Q."/>
            <person name="Guan C.-H."/>
            <person name="Wu X."/>
            <person name="Wu H.-Z."/>
            <person name="Ling F."/>
            <person name="Zhang R."/>
            <person name="Shi X.-G."/>
            <person name="Ren J.-P."/>
            <person name="Chen E.-F."/>
            <person name="Sun J.-M."/>
        </authorList>
    </citation>
    <scope>NUCLEOTIDE SEQUENCE</scope>
    <source>
        <strain evidence="11">Adult_tree_wgs_1</strain>
        <tissue evidence="11">Leaves</tissue>
    </source>
</reference>
<comment type="pathway">
    <text evidence="3">Protein modification; protein ubiquitination.</text>
</comment>
<dbReference type="UniPathway" id="UPA00143"/>
<dbReference type="Gene3D" id="1.10.510.10">
    <property type="entry name" value="Transferase(Phosphotransferase) domain 1"/>
    <property type="match status" value="1"/>
</dbReference>
<dbReference type="SMART" id="SM00504">
    <property type="entry name" value="Ubox"/>
    <property type="match status" value="1"/>
</dbReference>
<evidence type="ECO:0000256" key="2">
    <source>
        <dbReference type="ARBA" id="ARBA00003861"/>
    </source>
</evidence>
<dbReference type="AlphaFoldDB" id="A0A834L7V7"/>
<feature type="domain" description="Protein kinase" evidence="9">
    <location>
        <begin position="448"/>
        <end position="736"/>
    </location>
</feature>
<evidence type="ECO:0000313" key="11">
    <source>
        <dbReference type="EMBL" id="KAF7121482.1"/>
    </source>
</evidence>
<keyword evidence="12" id="KW-1185">Reference proteome</keyword>
<evidence type="ECO:0000256" key="6">
    <source>
        <dbReference type="ARBA" id="ARBA00022786"/>
    </source>
</evidence>
<protein>
    <recommendedName>
        <fullName evidence="4">RING-type E3 ubiquitin transferase</fullName>
        <ecNumber evidence="4">2.3.2.27</ecNumber>
    </recommendedName>
</protein>
<dbReference type="CDD" id="cd16655">
    <property type="entry name" value="RING-Ubox_WDSUB1-like"/>
    <property type="match status" value="1"/>
</dbReference>
<feature type="compositionally biased region" description="Polar residues" evidence="8">
    <location>
        <begin position="333"/>
        <end position="342"/>
    </location>
</feature>
<evidence type="ECO:0000256" key="7">
    <source>
        <dbReference type="SAM" id="Coils"/>
    </source>
</evidence>
<evidence type="ECO:0000256" key="8">
    <source>
        <dbReference type="SAM" id="MobiDB-lite"/>
    </source>
</evidence>
<dbReference type="InterPro" id="IPR013083">
    <property type="entry name" value="Znf_RING/FYVE/PHD"/>
</dbReference>
<dbReference type="EMBL" id="WJXA01000013">
    <property type="protein sequence ID" value="KAF7121482.1"/>
    <property type="molecule type" value="Genomic_DNA"/>
</dbReference>
<evidence type="ECO:0000256" key="5">
    <source>
        <dbReference type="ARBA" id="ARBA00022679"/>
    </source>
</evidence>
<dbReference type="Pfam" id="PF04564">
    <property type="entry name" value="U-box"/>
    <property type="match status" value="1"/>
</dbReference>
<dbReference type="InterPro" id="IPR003613">
    <property type="entry name" value="Ubox_domain"/>
</dbReference>
<gene>
    <name evidence="11" type="ORF">RHSIM_Rhsim13G0083200</name>
</gene>
<comment type="catalytic activity">
    <reaction evidence="1">
        <text>S-ubiquitinyl-[E2 ubiquitin-conjugating enzyme]-L-cysteine + [acceptor protein]-L-lysine = [E2 ubiquitin-conjugating enzyme]-L-cysteine + N(6)-ubiquitinyl-[acceptor protein]-L-lysine.</text>
        <dbReference type="EC" id="2.3.2.27"/>
    </reaction>
</comment>
<proteinExistence type="predicted"/>
<evidence type="ECO:0000313" key="12">
    <source>
        <dbReference type="Proteomes" id="UP000626092"/>
    </source>
</evidence>
<dbReference type="InterPro" id="IPR000719">
    <property type="entry name" value="Prot_kinase_dom"/>
</dbReference>
<feature type="domain" description="U-box" evidence="10">
    <location>
        <begin position="743"/>
        <end position="814"/>
    </location>
</feature>
<evidence type="ECO:0000256" key="4">
    <source>
        <dbReference type="ARBA" id="ARBA00012483"/>
    </source>
</evidence>
<dbReference type="Gene3D" id="3.30.40.10">
    <property type="entry name" value="Zinc/RING finger domain, C3HC4 (zinc finger)"/>
    <property type="match status" value="1"/>
</dbReference>
<dbReference type="GO" id="GO:0016567">
    <property type="term" value="P:protein ubiquitination"/>
    <property type="evidence" value="ECO:0007669"/>
    <property type="project" value="UniProtKB-UniPathway"/>
</dbReference>